<reference evidence="6" key="3">
    <citation type="submission" date="2020-10" db="UniProtKB">
        <authorList>
            <consortium name="WormBaseParasite"/>
        </authorList>
    </citation>
    <scope>IDENTIFICATION</scope>
</reference>
<protein>
    <submittedName>
        <fullName evidence="4 6">C2 domain containing protein 3</fullName>
    </submittedName>
</protein>
<feature type="region of interest" description="Disordered" evidence="2">
    <location>
        <begin position="468"/>
        <end position="494"/>
    </location>
</feature>
<reference evidence="4" key="2">
    <citation type="submission" date="2014-06" db="EMBL/GenBank/DDBJ databases">
        <authorList>
            <person name="Aslett M."/>
        </authorList>
    </citation>
    <scope>NUCLEOTIDE SEQUENCE</scope>
</reference>
<feature type="compositionally biased region" description="Basic and acidic residues" evidence="2">
    <location>
        <begin position="2088"/>
        <end position="2102"/>
    </location>
</feature>
<evidence type="ECO:0000259" key="3">
    <source>
        <dbReference type="Pfam" id="PF25339"/>
    </source>
</evidence>
<dbReference type="WBParaSite" id="EgrG_000520200">
    <property type="protein sequence ID" value="EgrG_000520200"/>
    <property type="gene ID" value="EgrG_000520200"/>
</dbReference>
<feature type="region of interest" description="Disordered" evidence="2">
    <location>
        <begin position="2243"/>
        <end position="2289"/>
    </location>
</feature>
<feature type="compositionally biased region" description="Low complexity" evidence="2">
    <location>
        <begin position="2022"/>
        <end position="2040"/>
    </location>
</feature>
<dbReference type="GO" id="GO:0071539">
    <property type="term" value="P:protein localization to centrosome"/>
    <property type="evidence" value="ECO:0007669"/>
    <property type="project" value="TreeGrafter"/>
</dbReference>
<feature type="compositionally biased region" description="Basic and acidic residues" evidence="2">
    <location>
        <begin position="2122"/>
        <end position="2132"/>
    </location>
</feature>
<feature type="compositionally biased region" description="Basic and acidic residues" evidence="2">
    <location>
        <begin position="1067"/>
        <end position="1087"/>
    </location>
</feature>
<evidence type="ECO:0000313" key="4">
    <source>
        <dbReference type="EMBL" id="CDS20853.1"/>
    </source>
</evidence>
<gene>
    <name evidence="4" type="ORF">EgrG_000520200</name>
</gene>
<feature type="coiled-coil region" evidence="1">
    <location>
        <begin position="1927"/>
        <end position="1954"/>
    </location>
</feature>
<feature type="region of interest" description="Disordered" evidence="2">
    <location>
        <begin position="2022"/>
        <end position="2043"/>
    </location>
</feature>
<feature type="region of interest" description="Disordered" evidence="2">
    <location>
        <begin position="1065"/>
        <end position="1087"/>
    </location>
</feature>
<feature type="domain" description="C2CD3 N-terminal C2" evidence="3">
    <location>
        <begin position="13"/>
        <end position="163"/>
    </location>
</feature>
<organism evidence="4">
    <name type="scientific">Echinococcus granulosus</name>
    <name type="common">Hydatid tapeworm</name>
    <dbReference type="NCBI Taxonomy" id="6210"/>
    <lineage>
        <taxon>Eukaryota</taxon>
        <taxon>Metazoa</taxon>
        <taxon>Spiralia</taxon>
        <taxon>Lophotrochozoa</taxon>
        <taxon>Platyhelminthes</taxon>
        <taxon>Cestoda</taxon>
        <taxon>Eucestoda</taxon>
        <taxon>Cyclophyllidea</taxon>
        <taxon>Taeniidae</taxon>
        <taxon>Echinococcus</taxon>
        <taxon>Echinococcus granulosus group</taxon>
    </lineage>
</organism>
<evidence type="ECO:0000313" key="5">
    <source>
        <dbReference type="Proteomes" id="UP000492820"/>
    </source>
</evidence>
<dbReference type="GO" id="GO:0005814">
    <property type="term" value="C:centriole"/>
    <property type="evidence" value="ECO:0007669"/>
    <property type="project" value="TreeGrafter"/>
</dbReference>
<dbReference type="Proteomes" id="UP000492820">
    <property type="component" value="Unassembled WGS sequence"/>
</dbReference>
<accession>A0A068WTC3</accession>
<dbReference type="GO" id="GO:0034451">
    <property type="term" value="C:centriolar satellite"/>
    <property type="evidence" value="ECO:0007669"/>
    <property type="project" value="TreeGrafter"/>
</dbReference>
<dbReference type="GO" id="GO:0061511">
    <property type="term" value="P:centriole elongation"/>
    <property type="evidence" value="ECO:0007669"/>
    <property type="project" value="TreeGrafter"/>
</dbReference>
<evidence type="ECO:0000256" key="1">
    <source>
        <dbReference type="SAM" id="Coils"/>
    </source>
</evidence>
<sequence length="2425" mass="268244">MQQPLGRPVNAKTSLPPGIPGSPFAYLLLQVTLFRNTTRRSLPLKHLAVRVVWWGEDSSDGAALLLRPRIAQHPGSQKETQVRSHTRYPVCVPLHKMHSYLEDMGCLFLDVVDESNGAIIGRGKVDNLERLTPRNPIKSVVAVANARGSKIGELTVSLSYELLQVTQSHGIRKKHQSLPRVTAMSLKRLQSAVPQTSISNPAINVLDTEDHNFEAEPLFRIPTLDGTDETRVQNTGLGKDTEVKTAPFVEENDEFGLGMEEVFVRIQSALEESRRIRQQVLGEINTEAERMDETLITKPDSPDIHQSNEDEELGVEKKSDFTINQAETQLGSTMSSPPTEMHFGLLDDVNGLFDDDCWGACTDTDLERDVVIDNALFPRHNVATQSEANVSNEVEDLDNVDRSGGEVVKQTKKSTVENSPSLPPKSAALDPPCDSPLSAVRLTFRRLTFPMQMWNAMGTVMTALAAKERKKSSHLANQHQRQLQHVSNMKGDEDRRPLQRRIMLANQQQKPRFMDGAGGVIRLKDGLQRSKTGRIVQKRSTDKSPIKGMSIQAAKAPSNKSWDLYLEILVPTDLVDEESNTGLSFQPLIEDLTLWCQRIHLCRGISKHSAPNFPSTSTSSAPVVIIVPQRGMNGDNSLPPEALVLSSNQNDNLEILPIRLQIFCKPPLVTPNGPIIMLVGSIELPFHALISSLYHTSPSNPSEPPKASPKTLRVCIDFAEPVQKTSPMQENLLNQGDSLPSTNLKDATPPSPFQLDVLLNVREARDLHSPQSNGRLQHSFLVIRIPWCSEETLVDQRIVYKTKRFHSAISWGSGATPAFHFGLRASALLSEEQMVRLSKAFIAVEVWERHTGCGAERDEIIGLAKVMTLGLASLYPLNVSSKRVTESRVPLFQEEAWLQVASPSTGQVCGQLRTRFSAGTANQISVLLEVDRETAVAGCTDWRCIDFIRWKEPSIISGSRDSCCYSRQSHGNEEYDCASSLEELISISVKHSLDISLLSLTDFRPSLSESLQKELGADMFLFNDCDCFIQYMIPSDLETNSSIFRSPLRPLQPLLQPTDIRQSPLSKDVEKYRKSSNDEKPTRDVHSGVEVEWKEGSLHESHSHTFVIEASSEKNILNSANRLDSLAFLIWLGRGTKSSESGIPFEFWLRLYSPKLRDICVARGVLPWDLLEHHIMPPPIIPSSIKSLKKLDDFLPEWGRDLSRHSLSLFDVLSNKLSARLFLNIVYRLKTTIRHLSGTIINDPGESRATCVLCHPRAALHLAPSTARPGIHLHVNLLALSGLKAAASGLGGTARLQLRMHCLLLLPPAKCLHHANPPRLLATTVSKTPLTAFHASQEELKMRLDVLLPLGWTYTTSSSHECLPPHKNAGGKENFTNFSLAEALAYGRMEMADREAWLCGRVKRPCLVIQLDVWEMEDVDDSNLIEDQLTFWNINYDIESDMKMGLAGNFFPLASCRVPLSDLLFSGVLTPRWFTLLQTPSSPSRLPEPVRRYHLAGAFELSASLGAVSTRRKVLEGVVSQASPMALQSLHSLGFDLAVGSVSRICLSSKSAGMNDEKRQLALYFSAAHLPTEESLLSPDELETCEERGLQGYFFARAVMDSDFQMSNSHPLPRSSNKLAGNGDRGVVMEELMHDFKISRVGTITERGALVWFSDAQANKNLPVLYSTVDRDASPTKVESFPAYVHLERANRLVSDATRLDRSSVETFATFVVADENRVEMGPQRVVVTPLASHRASPVWNYRRYVRLPLALTTTGSQGFVVDFWEKSQGEAHPLHLGTATMQLSTLILPRAASSSATNTAMEKAGVGLEFVRGWYEILDQQGTSRGQVLMAVYPLAENEENPHVTRLCPRLEALLEPGSAVRFQEIPVGAPPFHRCKSPKFGSIPALTVSPPSSEKQASPSNSSQKLTGLREVEQGQPIASTSSLLTALQSRLDELDVQNARFKQKLLELSNEPREVEATPAESPRSERPGKGCKMHKVSPDPSQNEQKEEILPPSPYRTQYSSTTDNFLFLCGTGDNNSKIRTASSASSITSKSDSSDGMILDEEEDEQAEVLIIEGDSMDECEEIEEDSVSEPENQPTFSENDSSEQKETGARQHKIMDQECTETGHLPLPRTSTSKLPGKEAYDDDRTSLASSSSASTIASLGTQLLLKEHLGEPTGSKLFSKNVQSTAQKEGNDCPSTWSASSTDVEEYLQRFRQDLTDQPKFPTIMPSPRKLVISEEEAETLTSLQTHACIARTISTRSTEDRRTEADVESAEYDEPTGVGDLLDEDSASDSATISMKPPRKFMPNCSDDAPWRDANAPVSHCHLQALKLARKAAESVRLQKPARVNSPSRLLGQEFIEDPIRQRIHANLSSLVRKTISTTGDRLQRSEATAAAILKSTSQEDTTMASTSTSQLSSSATAVQLSSRSLARAARIFEMKL</sequence>
<dbReference type="GO" id="GO:0060271">
    <property type="term" value="P:cilium assembly"/>
    <property type="evidence" value="ECO:0007669"/>
    <property type="project" value="TreeGrafter"/>
</dbReference>
<feature type="compositionally biased region" description="Polar residues" evidence="2">
    <location>
        <begin position="1891"/>
        <end position="1908"/>
    </location>
</feature>
<dbReference type="Pfam" id="PF25339">
    <property type="entry name" value="C2_C2CD3_N"/>
    <property type="match status" value="1"/>
</dbReference>
<keyword evidence="1" id="KW-0175">Coiled coil</keyword>
<dbReference type="PANTHER" id="PTHR21254:SF1">
    <property type="entry name" value="C2 DOMAIN-CONTAINING PROTEIN 3"/>
    <property type="match status" value="1"/>
</dbReference>
<feature type="region of interest" description="Disordered" evidence="2">
    <location>
        <begin position="1955"/>
        <end position="2002"/>
    </location>
</feature>
<dbReference type="PANTHER" id="PTHR21254">
    <property type="entry name" value="C2 DOMAIN-CONTAINING PROTEIN 3"/>
    <property type="match status" value="1"/>
</dbReference>
<dbReference type="OrthoDB" id="79771at2759"/>
<dbReference type="EMBL" id="LK028582">
    <property type="protein sequence ID" value="CDS20853.1"/>
    <property type="molecule type" value="Genomic_DNA"/>
</dbReference>
<name>A0A068WTC3_ECHGR</name>
<feature type="compositionally biased region" description="Polar residues" evidence="2">
    <location>
        <begin position="474"/>
        <end position="487"/>
    </location>
</feature>
<feature type="region of interest" description="Disordered" evidence="2">
    <location>
        <begin position="2066"/>
        <end position="2140"/>
    </location>
</feature>
<feature type="region of interest" description="Disordered" evidence="2">
    <location>
        <begin position="297"/>
        <end position="316"/>
    </location>
</feature>
<evidence type="ECO:0000256" key="2">
    <source>
        <dbReference type="SAM" id="MobiDB-lite"/>
    </source>
</evidence>
<feature type="region of interest" description="Disordered" evidence="2">
    <location>
        <begin position="387"/>
        <end position="431"/>
    </location>
</feature>
<feature type="region of interest" description="Disordered" evidence="2">
    <location>
        <begin position="1885"/>
        <end position="1917"/>
    </location>
</feature>
<dbReference type="InterPro" id="IPR057537">
    <property type="entry name" value="C2_C2CD3_N"/>
</dbReference>
<proteinExistence type="predicted"/>
<reference evidence="4 5" key="1">
    <citation type="journal article" date="2013" name="Nature">
        <title>The genomes of four tapeworm species reveal adaptations to parasitism.</title>
        <authorList>
            <person name="Tsai I.J."/>
            <person name="Zarowiecki M."/>
            <person name="Holroyd N."/>
            <person name="Garciarrubio A."/>
            <person name="Sanchez-Flores A."/>
            <person name="Brooks K.L."/>
            <person name="Tracey A."/>
            <person name="Bobes R.J."/>
            <person name="Fragoso G."/>
            <person name="Sciutto E."/>
            <person name="Aslett M."/>
            <person name="Beasley H."/>
            <person name="Bennett H.M."/>
            <person name="Cai J."/>
            <person name="Camicia F."/>
            <person name="Clark R."/>
            <person name="Cucher M."/>
            <person name="De Silva N."/>
            <person name="Day T.A."/>
            <person name="Deplazes P."/>
            <person name="Estrada K."/>
            <person name="Fernandez C."/>
            <person name="Holland P.W."/>
            <person name="Hou J."/>
            <person name="Hu S."/>
            <person name="Huckvale T."/>
            <person name="Hung S.S."/>
            <person name="Kamenetzky L."/>
            <person name="Keane J.A."/>
            <person name="Kiss F."/>
            <person name="Koziol U."/>
            <person name="Lambert O."/>
            <person name="Liu K."/>
            <person name="Luo X."/>
            <person name="Luo Y."/>
            <person name="Macchiaroli N."/>
            <person name="Nichol S."/>
            <person name="Paps J."/>
            <person name="Parkinson J."/>
            <person name="Pouchkina-Stantcheva N."/>
            <person name="Riddiford N."/>
            <person name="Rosenzvit M."/>
            <person name="Salinas G."/>
            <person name="Wasmuth J.D."/>
            <person name="Zamanian M."/>
            <person name="Zheng Y."/>
            <person name="Cai X."/>
            <person name="Soberon X."/>
            <person name="Olson P.D."/>
            <person name="Laclette J.P."/>
            <person name="Brehm K."/>
            <person name="Berriman M."/>
            <person name="Garciarrubio A."/>
            <person name="Bobes R.J."/>
            <person name="Fragoso G."/>
            <person name="Sanchez-Flores A."/>
            <person name="Estrada K."/>
            <person name="Cevallos M.A."/>
            <person name="Morett E."/>
            <person name="Gonzalez V."/>
            <person name="Portillo T."/>
            <person name="Ochoa-Leyva A."/>
            <person name="Jose M.V."/>
            <person name="Sciutto E."/>
            <person name="Landa A."/>
            <person name="Jimenez L."/>
            <person name="Valdes V."/>
            <person name="Carrero J.C."/>
            <person name="Larralde C."/>
            <person name="Morales-Montor J."/>
            <person name="Limon-Lason J."/>
            <person name="Soberon X."/>
            <person name="Laclette J.P."/>
        </authorList>
    </citation>
    <scope>NUCLEOTIDE SEQUENCE [LARGE SCALE GENOMIC DNA]</scope>
</reference>
<evidence type="ECO:0000313" key="6">
    <source>
        <dbReference type="WBParaSite" id="EgrG_000520200"/>
    </source>
</evidence>